<comment type="caution">
    <text evidence="1">The sequence shown here is derived from an EMBL/GenBank/DDBJ whole genome shotgun (WGS) entry which is preliminary data.</text>
</comment>
<gene>
    <name evidence="1" type="ORF">VM95_31550</name>
</gene>
<dbReference type="Proteomes" id="UP000033699">
    <property type="component" value="Unassembled WGS sequence"/>
</dbReference>
<evidence type="ECO:0000313" key="2">
    <source>
        <dbReference type="Proteomes" id="UP000033699"/>
    </source>
</evidence>
<keyword evidence="2" id="KW-1185">Reference proteome</keyword>
<organism evidence="1 2">
    <name type="scientific">Streptomyces rubellomurinus (strain ATCC 31215)</name>
    <dbReference type="NCBI Taxonomy" id="359131"/>
    <lineage>
        <taxon>Bacteria</taxon>
        <taxon>Bacillati</taxon>
        <taxon>Actinomycetota</taxon>
        <taxon>Actinomycetes</taxon>
        <taxon>Kitasatosporales</taxon>
        <taxon>Streptomycetaceae</taxon>
        <taxon>Streptomyces</taxon>
    </lineage>
</organism>
<accession>A0A0F2T689</accession>
<protein>
    <submittedName>
        <fullName evidence="1">Uncharacterized protein</fullName>
    </submittedName>
</protein>
<evidence type="ECO:0000313" key="1">
    <source>
        <dbReference type="EMBL" id="KJS58718.1"/>
    </source>
</evidence>
<dbReference type="EMBL" id="JZKH01000095">
    <property type="protein sequence ID" value="KJS58718.1"/>
    <property type="molecule type" value="Genomic_DNA"/>
</dbReference>
<sequence>MGQLERKTFNIPMVSVDASQARQILVLGHSGVQFVDFTAEILEIGPDCLHLLLKLLDGLLSLTAPSEVVHALNNFQALGHVFTKWNCARDCFE</sequence>
<reference evidence="1 2" key="1">
    <citation type="submission" date="2015-02" db="EMBL/GenBank/DDBJ databases">
        <authorList>
            <person name="Ju K.-S."/>
            <person name="Doroghazi J.R."/>
            <person name="Metcalf W."/>
        </authorList>
    </citation>
    <scope>NUCLEOTIDE SEQUENCE [LARGE SCALE GENOMIC DNA]</scope>
    <source>
        <strain evidence="1 2">ATCC 31215</strain>
    </source>
</reference>
<proteinExistence type="predicted"/>
<dbReference type="AlphaFoldDB" id="A0A0F2T689"/>
<name>A0A0F2T689_STRR3</name>